<gene>
    <name evidence="10" type="ORF">CBR_g48253</name>
</gene>
<keyword evidence="3" id="KW-0548">Nucleotidyltransferase</keyword>
<sequence length="803" mass="90613">MPLSSTGSLPKLHCNALMANLRSYLHAAVPAPLTDHGVAVVDLRCYLAKIDREYTTQRYVETDAPLLYIRIQIGKATYSALIDFGASRNFMSQAFMACAGLGPLVRRKTQPTQVTLADGHTQKSIDGCVNGVPVYFAPLVCEPVSFDILDNKFDMILGMSWLRSADHSINFHNQTVHIRDRNGVLVPCTVATPHSLISCHVVSVARIRDAIARNDVEEMDVVFLHALPSTDGPAASPPDPCITHLLDGYGDVFEVTTGTVPDRPICHGITLKAGVVPPRGFIYRMSKEELEVLRAQLDDLLHKGWIHPSCSPYGAPVLFIRKKNKDLRLCIDFRKLNAQIVKNAGPLPRIDDLLEWLGGATYFLKLDLKSGYHQIEIQPQDRYKTAFKTRYGHFEWVVMPFGLTNAPTTFQAAMTTEFRDLLDRTVRIYLDDILVYSRTLDELLVHLCAVLDRLRAAKYKANRDKCEFAKQELEYLGHYVTSKGIRLLADKIQTIVDWSEPRCTTGVRSFMGLDGYYQRFVESYSKVAAPLLRLQSPKVPFEFDEAARGAFNTLKAAMQDVPALRIYDPTLPTQVTTDASGYGIGAVLEQCFPDGWHPVKNFSQKVPLVNSLDDARKKELLAFVTVLKRWHHFSLGRRRFKWNMDNNPLIYYKTQGTFTSTIGRWMYYIDQFDFDPCHIPGPANRAADTLSRRPNFCALVTTTFQLDDDLQQHLVNGYKSDPTYSTLYAELSSDHPPAGHYRISDGFLLLHTRGKDLLVVPQDCILWTHLLGEFHDARLSADLGVTRTLARCRTFFRSSPLED</sequence>
<dbReference type="OrthoDB" id="1883418at2759"/>
<dbReference type="PROSITE" id="PS50878">
    <property type="entry name" value="RT_POL"/>
    <property type="match status" value="1"/>
</dbReference>
<proteinExistence type="predicted"/>
<dbReference type="CDD" id="cd09274">
    <property type="entry name" value="RNase_HI_RT_Ty3"/>
    <property type="match status" value="1"/>
</dbReference>
<evidence type="ECO:0000259" key="9">
    <source>
        <dbReference type="PROSITE" id="PS50878"/>
    </source>
</evidence>
<dbReference type="AlphaFoldDB" id="A0A388M2M9"/>
<keyword evidence="5" id="KW-0255">Endonuclease</keyword>
<dbReference type="SUPFAM" id="SSF50630">
    <property type="entry name" value="Acid proteases"/>
    <property type="match status" value="1"/>
</dbReference>
<dbReference type="FunFam" id="3.30.70.270:FF:000020">
    <property type="entry name" value="Transposon Tf2-6 polyprotein-like Protein"/>
    <property type="match status" value="1"/>
</dbReference>
<dbReference type="InterPro" id="IPR021109">
    <property type="entry name" value="Peptidase_aspartic_dom_sf"/>
</dbReference>
<dbReference type="Pfam" id="PF00078">
    <property type="entry name" value="RVT_1"/>
    <property type="match status" value="1"/>
</dbReference>
<dbReference type="Gene3D" id="3.10.10.10">
    <property type="entry name" value="HIV Type 1 Reverse Transcriptase, subunit A, domain 1"/>
    <property type="match status" value="1"/>
</dbReference>
<evidence type="ECO:0000256" key="6">
    <source>
        <dbReference type="ARBA" id="ARBA00022801"/>
    </source>
</evidence>
<evidence type="ECO:0000313" key="11">
    <source>
        <dbReference type="Proteomes" id="UP000265515"/>
    </source>
</evidence>
<evidence type="ECO:0000256" key="1">
    <source>
        <dbReference type="ARBA" id="ARBA00022670"/>
    </source>
</evidence>
<dbReference type="FunFam" id="3.10.10.10:FF:000007">
    <property type="entry name" value="Retrovirus-related Pol polyprotein from transposon 17.6-like Protein"/>
    <property type="match status" value="1"/>
</dbReference>
<dbReference type="EMBL" id="BFEA01000690">
    <property type="protein sequence ID" value="GBG88723.1"/>
    <property type="molecule type" value="Genomic_DNA"/>
</dbReference>
<dbReference type="InterPro" id="IPR050951">
    <property type="entry name" value="Retrovirus_Pol_polyprotein"/>
</dbReference>
<evidence type="ECO:0000313" key="10">
    <source>
        <dbReference type="EMBL" id="GBG88723.1"/>
    </source>
</evidence>
<evidence type="ECO:0000256" key="8">
    <source>
        <dbReference type="ARBA" id="ARBA00023268"/>
    </source>
</evidence>
<evidence type="ECO:0000256" key="2">
    <source>
        <dbReference type="ARBA" id="ARBA00022679"/>
    </source>
</evidence>
<dbReference type="GO" id="GO:0003964">
    <property type="term" value="F:RNA-directed DNA polymerase activity"/>
    <property type="evidence" value="ECO:0007669"/>
    <property type="project" value="UniProtKB-KW"/>
</dbReference>
<keyword evidence="2" id="KW-0808">Transferase</keyword>
<keyword evidence="4" id="KW-0540">Nuclease</keyword>
<keyword evidence="11" id="KW-1185">Reference proteome</keyword>
<dbReference type="OMA" id="CILWTHL"/>
<dbReference type="PANTHER" id="PTHR37984:SF5">
    <property type="entry name" value="PROTEIN NYNRIN-LIKE"/>
    <property type="match status" value="1"/>
</dbReference>
<comment type="caution">
    <text evidence="10">The sequence shown here is derived from an EMBL/GenBank/DDBJ whole genome shotgun (WGS) entry which is preliminary data.</text>
</comment>
<evidence type="ECO:0000256" key="4">
    <source>
        <dbReference type="ARBA" id="ARBA00022722"/>
    </source>
</evidence>
<protein>
    <recommendedName>
        <fullName evidence="9">Reverse transcriptase domain-containing protein</fullName>
    </recommendedName>
</protein>
<dbReference type="GO" id="GO:0006508">
    <property type="term" value="P:proteolysis"/>
    <property type="evidence" value="ECO:0007669"/>
    <property type="project" value="UniProtKB-KW"/>
</dbReference>
<dbReference type="Gene3D" id="3.30.70.270">
    <property type="match status" value="2"/>
</dbReference>
<dbReference type="GO" id="GO:0004519">
    <property type="term" value="F:endonuclease activity"/>
    <property type="evidence" value="ECO:0007669"/>
    <property type="project" value="UniProtKB-KW"/>
</dbReference>
<evidence type="ECO:0000256" key="3">
    <source>
        <dbReference type="ARBA" id="ARBA00022695"/>
    </source>
</evidence>
<keyword evidence="7" id="KW-0695">RNA-directed DNA polymerase</keyword>
<dbReference type="Pfam" id="PF17919">
    <property type="entry name" value="RT_RNaseH_2"/>
    <property type="match status" value="1"/>
</dbReference>
<dbReference type="Gene3D" id="2.40.70.10">
    <property type="entry name" value="Acid Proteases"/>
    <property type="match status" value="1"/>
</dbReference>
<dbReference type="PANTHER" id="PTHR37984">
    <property type="entry name" value="PROTEIN CBG26694"/>
    <property type="match status" value="1"/>
</dbReference>
<dbReference type="InterPro" id="IPR041577">
    <property type="entry name" value="RT_RNaseH_2"/>
</dbReference>
<dbReference type="InterPro" id="IPR043502">
    <property type="entry name" value="DNA/RNA_pol_sf"/>
</dbReference>
<keyword evidence="1" id="KW-0645">Protease</keyword>
<evidence type="ECO:0000256" key="7">
    <source>
        <dbReference type="ARBA" id="ARBA00022918"/>
    </source>
</evidence>
<keyword evidence="6" id="KW-0378">Hydrolase</keyword>
<dbReference type="GO" id="GO:0008233">
    <property type="term" value="F:peptidase activity"/>
    <property type="evidence" value="ECO:0007669"/>
    <property type="project" value="UniProtKB-KW"/>
</dbReference>
<feature type="domain" description="Reverse transcriptase" evidence="9">
    <location>
        <begin position="301"/>
        <end position="480"/>
    </location>
</feature>
<accession>A0A388M2M9</accession>
<organism evidence="10 11">
    <name type="scientific">Chara braunii</name>
    <name type="common">Braun's stonewort</name>
    <dbReference type="NCBI Taxonomy" id="69332"/>
    <lineage>
        <taxon>Eukaryota</taxon>
        <taxon>Viridiplantae</taxon>
        <taxon>Streptophyta</taxon>
        <taxon>Charophyceae</taxon>
        <taxon>Charales</taxon>
        <taxon>Characeae</taxon>
        <taxon>Chara</taxon>
    </lineage>
</organism>
<dbReference type="SUPFAM" id="SSF56672">
    <property type="entry name" value="DNA/RNA polymerases"/>
    <property type="match status" value="1"/>
</dbReference>
<dbReference type="CDD" id="cd00303">
    <property type="entry name" value="retropepsin_like"/>
    <property type="match status" value="1"/>
</dbReference>
<dbReference type="CDD" id="cd01647">
    <property type="entry name" value="RT_LTR"/>
    <property type="match status" value="1"/>
</dbReference>
<keyword evidence="8" id="KW-0511">Multifunctional enzyme</keyword>
<evidence type="ECO:0000256" key="5">
    <source>
        <dbReference type="ARBA" id="ARBA00022759"/>
    </source>
</evidence>
<dbReference type="InterPro" id="IPR043128">
    <property type="entry name" value="Rev_trsase/Diguanyl_cyclase"/>
</dbReference>
<dbReference type="InterPro" id="IPR000477">
    <property type="entry name" value="RT_dom"/>
</dbReference>
<dbReference type="Pfam" id="PF13650">
    <property type="entry name" value="Asp_protease_2"/>
    <property type="match status" value="1"/>
</dbReference>
<reference evidence="10 11" key="1">
    <citation type="journal article" date="2018" name="Cell">
        <title>The Chara Genome: Secondary Complexity and Implications for Plant Terrestrialization.</title>
        <authorList>
            <person name="Nishiyama T."/>
            <person name="Sakayama H."/>
            <person name="Vries J.D."/>
            <person name="Buschmann H."/>
            <person name="Saint-Marcoux D."/>
            <person name="Ullrich K.K."/>
            <person name="Haas F.B."/>
            <person name="Vanderstraeten L."/>
            <person name="Becker D."/>
            <person name="Lang D."/>
            <person name="Vosolsobe S."/>
            <person name="Rombauts S."/>
            <person name="Wilhelmsson P.K.I."/>
            <person name="Janitza P."/>
            <person name="Kern R."/>
            <person name="Heyl A."/>
            <person name="Rumpler F."/>
            <person name="Villalobos L.I.A.C."/>
            <person name="Clay J.M."/>
            <person name="Skokan R."/>
            <person name="Toyoda A."/>
            <person name="Suzuki Y."/>
            <person name="Kagoshima H."/>
            <person name="Schijlen E."/>
            <person name="Tajeshwar N."/>
            <person name="Catarino B."/>
            <person name="Hetherington A.J."/>
            <person name="Saltykova A."/>
            <person name="Bonnot C."/>
            <person name="Breuninger H."/>
            <person name="Symeonidi A."/>
            <person name="Radhakrishnan G.V."/>
            <person name="Van Nieuwerburgh F."/>
            <person name="Deforce D."/>
            <person name="Chang C."/>
            <person name="Karol K.G."/>
            <person name="Hedrich R."/>
            <person name="Ulvskov P."/>
            <person name="Glockner G."/>
            <person name="Delwiche C.F."/>
            <person name="Petrasek J."/>
            <person name="Van de Peer Y."/>
            <person name="Friml J."/>
            <person name="Beilby M."/>
            <person name="Dolan L."/>
            <person name="Kohara Y."/>
            <person name="Sugano S."/>
            <person name="Fujiyama A."/>
            <person name="Delaux P.-M."/>
            <person name="Quint M."/>
            <person name="TheiBen G."/>
            <person name="Hagemann M."/>
            <person name="Harholt J."/>
            <person name="Dunand C."/>
            <person name="Zachgo S."/>
            <person name="Langdale J."/>
            <person name="Maumus F."/>
            <person name="Straeten D.V.D."/>
            <person name="Gould S.B."/>
            <person name="Rensing S.A."/>
        </authorList>
    </citation>
    <scope>NUCLEOTIDE SEQUENCE [LARGE SCALE GENOMIC DNA]</scope>
    <source>
        <strain evidence="10 11">S276</strain>
    </source>
</reference>
<dbReference type="Gramene" id="GBG88723">
    <property type="protein sequence ID" value="GBG88723"/>
    <property type="gene ID" value="CBR_g48253"/>
</dbReference>
<name>A0A388M2M9_CHABU</name>
<dbReference type="Proteomes" id="UP000265515">
    <property type="component" value="Unassembled WGS sequence"/>
</dbReference>